<comment type="subcellular location">
    <subcellularLocation>
        <location evidence="2">Cell membrane</location>
        <topology evidence="2">Peripheral membrane protein</topology>
    </subcellularLocation>
</comment>
<keyword evidence="5 9" id="KW-0378">Hydrolase</keyword>
<dbReference type="SUPFAM" id="SSF47473">
    <property type="entry name" value="EF-hand"/>
    <property type="match status" value="1"/>
</dbReference>
<feature type="compositionally biased region" description="Acidic residues" evidence="10">
    <location>
        <begin position="331"/>
        <end position="347"/>
    </location>
</feature>
<dbReference type="CDD" id="cd00275">
    <property type="entry name" value="C2_PLC_like"/>
    <property type="match status" value="1"/>
</dbReference>
<evidence type="ECO:0000259" key="11">
    <source>
        <dbReference type="PROSITE" id="PS50004"/>
    </source>
</evidence>
<evidence type="ECO:0000256" key="6">
    <source>
        <dbReference type="ARBA" id="ARBA00022963"/>
    </source>
</evidence>
<gene>
    <name evidence="13" type="ORF">URODEC1_LOCUS14420</name>
</gene>
<dbReference type="EMBL" id="OZ075122">
    <property type="protein sequence ID" value="CAL4910531.1"/>
    <property type="molecule type" value="Genomic_DNA"/>
</dbReference>
<dbReference type="AlphaFoldDB" id="A0ABC8WJD1"/>
<dbReference type="InterPro" id="IPR011992">
    <property type="entry name" value="EF-hand-dom_pair"/>
</dbReference>
<evidence type="ECO:0000313" key="13">
    <source>
        <dbReference type="EMBL" id="CAL4910531.1"/>
    </source>
</evidence>
<keyword evidence="14" id="KW-1185">Reference proteome</keyword>
<dbReference type="InterPro" id="IPR017946">
    <property type="entry name" value="PLC-like_Pdiesterase_TIM-brl"/>
</dbReference>
<name>A0ABC8WJD1_9POAL</name>
<dbReference type="Pfam" id="PF00387">
    <property type="entry name" value="PI-PLC-Y"/>
    <property type="match status" value="1"/>
</dbReference>
<keyword evidence="6 9" id="KW-0442">Lipid degradation</keyword>
<dbReference type="PROSITE" id="PS50008">
    <property type="entry name" value="PIPLC_Y_DOMAIN"/>
    <property type="match status" value="1"/>
</dbReference>
<sequence length="659" mass="73619">MTTYRVCCFLRRFGAASNEPSEAVRDVFQAYADGGGGVVGEEALRRFMREVQGVADDAGAEAAAKEVMAFAAEQRLLKKGGGLTAEGFHRWLCSDANAALDPRRGAGQPPLPAGATTLPQLDELSAAPWCGGLSQGTTLSSPAIIGCRAANPFFARPRSNTATIFFVHVYQDMGSPLSHYFIYTGHNSYLTGNQLSSGCSERPIVKALLDGVRVIELDLWPNAAKDEVEVLHGRTWTSPVELIKCLEAIKEHAFATSPYPVILTLEDHLTPDLQAKVAKMLKETFGDMLYISESESMSEFPSPDDLKGKIIISTKPPKEYLQTKSSKEEHADDDDKAEEGVWGEEISDDKTTARQMSEQYSGKYAEEGDEEQMDGEAEKKARQGADNEYKRLIAIQLTRRKHDMDVDLKVDPEKVSRLSLGEKAYEKAIVTHGEHIIRFTQRNLLRIFPRSTRITSSNYNPVMGWRYGVQMVAANMQGHGRKLWLTQGMFRANGGCGYVKKPDILMNGDPEKLFDPRADLPVKTRLKVTVYMGDGWRFDFRKTHFDKCSPPDFYARVGIAGVAADTRMEQTKVMMDSWIPTWDHEFGEFPLAVPELALLRVEVHESDNHQKDDFGGQTCLPVWELRPGIRSVRLSDHKGQTLRSVKLLMRFEFFPSSSE</sequence>
<dbReference type="InterPro" id="IPR001711">
    <property type="entry name" value="PLipase_C_Pinositol-sp_Y"/>
</dbReference>
<dbReference type="InterPro" id="IPR000008">
    <property type="entry name" value="C2_dom"/>
</dbReference>
<dbReference type="PROSITE" id="PS50004">
    <property type="entry name" value="C2"/>
    <property type="match status" value="1"/>
</dbReference>
<keyword evidence="8" id="KW-0807">Transducer</keyword>
<evidence type="ECO:0000256" key="7">
    <source>
        <dbReference type="ARBA" id="ARBA00023136"/>
    </source>
</evidence>
<evidence type="ECO:0000256" key="10">
    <source>
        <dbReference type="SAM" id="MobiDB-lite"/>
    </source>
</evidence>
<accession>A0ABC8WJD1</accession>
<evidence type="ECO:0000256" key="9">
    <source>
        <dbReference type="RuleBase" id="RU361133"/>
    </source>
</evidence>
<dbReference type="EC" id="3.1.4.11" evidence="3 9"/>
<evidence type="ECO:0000256" key="8">
    <source>
        <dbReference type="ARBA" id="ARBA00023224"/>
    </source>
</evidence>
<keyword evidence="4" id="KW-1003">Cell membrane</keyword>
<dbReference type="GO" id="GO:0005886">
    <property type="term" value="C:plasma membrane"/>
    <property type="evidence" value="ECO:0007669"/>
    <property type="project" value="UniProtKB-SubCell"/>
</dbReference>
<organism evidence="13 14">
    <name type="scientific">Urochloa decumbens</name>
    <dbReference type="NCBI Taxonomy" id="240449"/>
    <lineage>
        <taxon>Eukaryota</taxon>
        <taxon>Viridiplantae</taxon>
        <taxon>Streptophyta</taxon>
        <taxon>Embryophyta</taxon>
        <taxon>Tracheophyta</taxon>
        <taxon>Spermatophyta</taxon>
        <taxon>Magnoliopsida</taxon>
        <taxon>Liliopsida</taxon>
        <taxon>Poales</taxon>
        <taxon>Poaceae</taxon>
        <taxon>PACMAD clade</taxon>
        <taxon>Panicoideae</taxon>
        <taxon>Panicodae</taxon>
        <taxon>Paniceae</taxon>
        <taxon>Melinidinae</taxon>
        <taxon>Urochloa</taxon>
    </lineage>
</organism>
<evidence type="ECO:0000256" key="4">
    <source>
        <dbReference type="ARBA" id="ARBA00022475"/>
    </source>
</evidence>
<dbReference type="PROSITE" id="PS50007">
    <property type="entry name" value="PIPLC_X_DOMAIN"/>
    <property type="match status" value="1"/>
</dbReference>
<dbReference type="Gene3D" id="2.60.40.150">
    <property type="entry name" value="C2 domain"/>
    <property type="match status" value="1"/>
</dbReference>
<evidence type="ECO:0000313" key="14">
    <source>
        <dbReference type="Proteomes" id="UP001497457"/>
    </source>
</evidence>
<dbReference type="Proteomes" id="UP001497457">
    <property type="component" value="Chromosome 12b"/>
</dbReference>
<dbReference type="SUPFAM" id="SSF51695">
    <property type="entry name" value="PLC-like phosphodiesterases"/>
    <property type="match status" value="1"/>
</dbReference>
<protein>
    <recommendedName>
        <fullName evidence="3 9">Phosphoinositide phospholipase C</fullName>
        <ecNumber evidence="3 9">3.1.4.11</ecNumber>
    </recommendedName>
</protein>
<dbReference type="PRINTS" id="PR00390">
    <property type="entry name" value="PHPHLIPASEC"/>
</dbReference>
<reference evidence="13" key="1">
    <citation type="submission" date="2024-10" db="EMBL/GenBank/DDBJ databases">
        <authorList>
            <person name="Ryan C."/>
        </authorList>
    </citation>
    <scope>NUCLEOTIDE SEQUENCE [LARGE SCALE GENOMIC DNA]</scope>
</reference>
<dbReference type="FunFam" id="2.60.40.150:FF:000060">
    <property type="entry name" value="Phosphoinositide phospholipase C"/>
    <property type="match status" value="1"/>
</dbReference>
<dbReference type="Gene3D" id="1.10.238.10">
    <property type="entry name" value="EF-hand"/>
    <property type="match status" value="1"/>
</dbReference>
<feature type="domain" description="C2" evidence="11">
    <location>
        <begin position="506"/>
        <end position="636"/>
    </location>
</feature>
<dbReference type="InterPro" id="IPR035892">
    <property type="entry name" value="C2_domain_sf"/>
</dbReference>
<keyword evidence="9" id="KW-0443">Lipid metabolism</keyword>
<evidence type="ECO:0000256" key="5">
    <source>
        <dbReference type="ARBA" id="ARBA00022801"/>
    </source>
</evidence>
<dbReference type="GO" id="GO:0007165">
    <property type="term" value="P:signal transduction"/>
    <property type="evidence" value="ECO:0007669"/>
    <property type="project" value="UniProtKB-KW"/>
</dbReference>
<comment type="catalytic activity">
    <reaction evidence="1 9">
        <text>a 1,2-diacyl-sn-glycero-3-phospho-(1D-myo-inositol-4,5-bisphosphate) + H2O = 1D-myo-inositol 1,4,5-trisphosphate + a 1,2-diacyl-sn-glycerol + H(+)</text>
        <dbReference type="Rhea" id="RHEA:33179"/>
        <dbReference type="ChEBI" id="CHEBI:15377"/>
        <dbReference type="ChEBI" id="CHEBI:15378"/>
        <dbReference type="ChEBI" id="CHEBI:17815"/>
        <dbReference type="ChEBI" id="CHEBI:58456"/>
        <dbReference type="ChEBI" id="CHEBI:203600"/>
        <dbReference type="EC" id="3.1.4.11"/>
    </reaction>
</comment>
<dbReference type="Pfam" id="PF00168">
    <property type="entry name" value="C2"/>
    <property type="match status" value="1"/>
</dbReference>
<feature type="region of interest" description="Disordered" evidence="10">
    <location>
        <begin position="317"/>
        <end position="384"/>
    </location>
</feature>
<feature type="domain" description="PI-PLC Y-box" evidence="12">
    <location>
        <begin position="419"/>
        <end position="505"/>
    </location>
</feature>
<dbReference type="GO" id="GO:0004435">
    <property type="term" value="F:phosphatidylinositol-4,5-bisphosphate phospholipase C activity"/>
    <property type="evidence" value="ECO:0007669"/>
    <property type="project" value="UniProtKB-EC"/>
</dbReference>
<proteinExistence type="predicted"/>
<dbReference type="SMART" id="SM00148">
    <property type="entry name" value="PLCXc"/>
    <property type="match status" value="1"/>
</dbReference>
<dbReference type="InterPro" id="IPR001192">
    <property type="entry name" value="PI-PLC_fam"/>
</dbReference>
<dbReference type="GO" id="GO:0016042">
    <property type="term" value="P:lipid catabolic process"/>
    <property type="evidence" value="ECO:0007669"/>
    <property type="project" value="UniProtKB-KW"/>
</dbReference>
<dbReference type="SUPFAM" id="SSF49562">
    <property type="entry name" value="C2 domain (Calcium/lipid-binding domain, CaLB)"/>
    <property type="match status" value="1"/>
</dbReference>
<dbReference type="PANTHER" id="PTHR10336">
    <property type="entry name" value="PHOSPHOINOSITIDE-SPECIFIC PHOSPHOLIPASE C FAMILY PROTEIN"/>
    <property type="match status" value="1"/>
</dbReference>
<dbReference type="Pfam" id="PF00388">
    <property type="entry name" value="PI-PLC-X"/>
    <property type="match status" value="1"/>
</dbReference>
<dbReference type="GO" id="GO:0006950">
    <property type="term" value="P:response to stress"/>
    <property type="evidence" value="ECO:0007669"/>
    <property type="project" value="UniProtKB-ARBA"/>
</dbReference>
<dbReference type="SMART" id="SM00149">
    <property type="entry name" value="PLCYc"/>
    <property type="match status" value="1"/>
</dbReference>
<dbReference type="PANTHER" id="PTHR10336:SF154">
    <property type="entry name" value="PHOSPHOINOSITIDE PHOSPHOLIPASE C 2"/>
    <property type="match status" value="1"/>
</dbReference>
<evidence type="ECO:0000256" key="2">
    <source>
        <dbReference type="ARBA" id="ARBA00004202"/>
    </source>
</evidence>
<dbReference type="Gene3D" id="3.20.20.190">
    <property type="entry name" value="Phosphatidylinositol (PI) phosphodiesterase"/>
    <property type="match status" value="1"/>
</dbReference>
<evidence type="ECO:0000256" key="3">
    <source>
        <dbReference type="ARBA" id="ARBA00012368"/>
    </source>
</evidence>
<evidence type="ECO:0000256" key="1">
    <source>
        <dbReference type="ARBA" id="ARBA00001195"/>
    </source>
</evidence>
<dbReference type="InterPro" id="IPR000909">
    <property type="entry name" value="PLipase_C_PInositol-sp_X_dom"/>
</dbReference>
<dbReference type="SMART" id="SM00239">
    <property type="entry name" value="C2"/>
    <property type="match status" value="1"/>
</dbReference>
<keyword evidence="7" id="KW-0472">Membrane</keyword>
<evidence type="ECO:0000259" key="12">
    <source>
        <dbReference type="PROSITE" id="PS50008"/>
    </source>
</evidence>